<gene>
    <name evidence="1" type="ORF">L288_17880</name>
</gene>
<organism evidence="1 2">
    <name type="scientific">Sphingobium quisquiliarum P25</name>
    <dbReference type="NCBI Taxonomy" id="1329909"/>
    <lineage>
        <taxon>Bacteria</taxon>
        <taxon>Pseudomonadati</taxon>
        <taxon>Pseudomonadota</taxon>
        <taxon>Alphaproteobacteria</taxon>
        <taxon>Sphingomonadales</taxon>
        <taxon>Sphingomonadaceae</taxon>
        <taxon>Sphingobium</taxon>
    </lineage>
</organism>
<proteinExistence type="predicted"/>
<dbReference type="Proteomes" id="UP000015525">
    <property type="component" value="Unassembled WGS sequence"/>
</dbReference>
<dbReference type="AlphaFoldDB" id="T0GBT1"/>
<keyword evidence="2" id="KW-1185">Reference proteome</keyword>
<evidence type="ECO:0000313" key="1">
    <source>
        <dbReference type="EMBL" id="EQB01206.1"/>
    </source>
</evidence>
<reference evidence="1 2" key="1">
    <citation type="journal article" date="2013" name="Genome Announc.">
        <title>Draft Genome Sequence of Sphingobium quisquiliarum Strain P25T, a Novel Hexachlorocyclohexane (HCH)-Degrading Bacterium Isolated from an HCH Dumpsite.</title>
        <authorList>
            <person name="Kumar Singh A."/>
            <person name="Sangwan N."/>
            <person name="Sharma A."/>
            <person name="Gupta V."/>
            <person name="Khurana J.P."/>
            <person name="Lal R."/>
        </authorList>
    </citation>
    <scope>NUCLEOTIDE SEQUENCE [LARGE SCALE GENOMIC DNA]</scope>
    <source>
        <strain evidence="1 2">P25</strain>
    </source>
</reference>
<evidence type="ECO:0000313" key="2">
    <source>
        <dbReference type="Proteomes" id="UP000015525"/>
    </source>
</evidence>
<dbReference type="EMBL" id="ATHO01000156">
    <property type="protein sequence ID" value="EQB01206.1"/>
    <property type="molecule type" value="Genomic_DNA"/>
</dbReference>
<protein>
    <submittedName>
        <fullName evidence="1">Uncharacterized protein</fullName>
    </submittedName>
</protein>
<sequence>METSGRPEPGADGGLNVAAITHATSGAIIAAPEVA</sequence>
<accession>T0GBT1</accession>
<name>T0GBT1_9SPHN</name>
<comment type="caution">
    <text evidence="1">The sequence shown here is derived from an EMBL/GenBank/DDBJ whole genome shotgun (WGS) entry which is preliminary data.</text>
</comment>